<dbReference type="Gene3D" id="1.10.1660.60">
    <property type="entry name" value="Putative excisionased domain DUF1233"/>
    <property type="match status" value="1"/>
</dbReference>
<evidence type="ECO:0000313" key="4">
    <source>
        <dbReference type="Proteomes" id="UP000234878"/>
    </source>
</evidence>
<keyword evidence="3" id="KW-1185">Reference proteome</keyword>
<evidence type="ECO:0000313" key="3">
    <source>
        <dbReference type="Proteomes" id="UP000234839"/>
    </source>
</evidence>
<dbReference type="EMBL" id="PJCQ01000017">
    <property type="protein sequence ID" value="PLV17740.1"/>
    <property type="molecule type" value="Genomic_DNA"/>
</dbReference>
<comment type="caution">
    <text evidence="1">The sequence shown here is derived from an EMBL/GenBank/DDBJ whole genome shotgun (WGS) entry which is preliminary data.</text>
</comment>
<name>A0AAX0VUY4_9PSED</name>
<evidence type="ECO:0008006" key="5">
    <source>
        <dbReference type="Google" id="ProtNLM"/>
    </source>
</evidence>
<evidence type="ECO:0000313" key="2">
    <source>
        <dbReference type="EMBL" id="PLV22672.1"/>
    </source>
</evidence>
<dbReference type="Proteomes" id="UP000234878">
    <property type="component" value="Unassembled WGS sequence"/>
</dbReference>
<proteinExistence type="predicted"/>
<gene>
    <name evidence="1" type="ORF">CXG49_17240</name>
    <name evidence="2" type="ORF">CXG53_19205</name>
</gene>
<dbReference type="AlphaFoldDB" id="A0AAX0VUY4"/>
<sequence>MAKQQVKPMHEATNQTSEALQLLITPAVWIRKELLFPIFGLSTEAVRKYRDRGIWLEEKQWRTDPANVIVYNRLEIEKWMAGHP</sequence>
<dbReference type="RefSeq" id="WP_090346136.1">
    <property type="nucleotide sequence ID" value="NZ_FMYX01000011.1"/>
</dbReference>
<dbReference type="EMBL" id="PJCP01000017">
    <property type="protein sequence ID" value="PLV22672.1"/>
    <property type="molecule type" value="Genomic_DNA"/>
</dbReference>
<protein>
    <recommendedName>
        <fullName evidence="5">DNA-binding protein</fullName>
    </recommendedName>
</protein>
<accession>A0AAX0VUY4</accession>
<dbReference type="Proteomes" id="UP000234839">
    <property type="component" value="Unassembled WGS sequence"/>
</dbReference>
<dbReference type="InterPro" id="IPR038146">
    <property type="entry name" value="933W_put_Xis_sf"/>
</dbReference>
<organism evidence="1 4">
    <name type="scientific">Pseudomonas guariconensis</name>
    <dbReference type="NCBI Taxonomy" id="1288410"/>
    <lineage>
        <taxon>Bacteria</taxon>
        <taxon>Pseudomonadati</taxon>
        <taxon>Pseudomonadota</taxon>
        <taxon>Gammaproteobacteria</taxon>
        <taxon>Pseudomonadales</taxon>
        <taxon>Pseudomonadaceae</taxon>
        <taxon>Pseudomonas</taxon>
    </lineage>
</organism>
<evidence type="ECO:0000313" key="1">
    <source>
        <dbReference type="EMBL" id="PLV17740.1"/>
    </source>
</evidence>
<reference evidence="3 4" key="1">
    <citation type="submission" date="2017-12" db="EMBL/GenBank/DDBJ databases">
        <title>Detection of the carbapenemase gene blaVIM-5 in members of the Pseudomonas putida group isolated from polluted Nigerian wetlands.</title>
        <authorList>
            <person name="Adelowo O."/>
            <person name="Vollmers J."/>
            <person name="Maeusezahl I."/>
            <person name="Kaster A.-K."/>
            <person name="Mueller J.A."/>
        </authorList>
    </citation>
    <scope>NUCLEOTIDE SEQUENCE [LARGE SCALE GENOMIC DNA]</scope>
    <source>
        <strain evidence="2 3">MR119</strain>
        <strain evidence="1 4">MR144</strain>
    </source>
</reference>